<evidence type="ECO:0000313" key="1">
    <source>
        <dbReference type="EMBL" id="KDP20252.1"/>
    </source>
</evidence>
<protein>
    <recommendedName>
        <fullName evidence="3">Aminotransferase-like plant mobile domain-containing protein</fullName>
    </recommendedName>
</protein>
<sequence length="66" mass="7503">MTMTPTDFSVISGIPFGTRPIELYDDWRTEVTPDRMMELIGIDLPRIVRPSSSAPVLSISRHWLSL</sequence>
<evidence type="ECO:0008006" key="3">
    <source>
        <dbReference type="Google" id="ProtNLM"/>
    </source>
</evidence>
<keyword evidence="2" id="KW-1185">Reference proteome</keyword>
<accession>A0A067J933</accession>
<reference evidence="1 2" key="1">
    <citation type="journal article" date="2014" name="PLoS ONE">
        <title>Global Analysis of Gene Expression Profiles in Physic Nut (Jatropha curcas L.) Seedlings Exposed to Salt Stress.</title>
        <authorList>
            <person name="Zhang L."/>
            <person name="Zhang C."/>
            <person name="Wu P."/>
            <person name="Chen Y."/>
            <person name="Li M."/>
            <person name="Jiang H."/>
            <person name="Wu G."/>
        </authorList>
    </citation>
    <scope>NUCLEOTIDE SEQUENCE [LARGE SCALE GENOMIC DNA]</scope>
    <source>
        <strain evidence="2">cv. GZQX0401</strain>
        <tissue evidence="1">Young leaves</tissue>
    </source>
</reference>
<proteinExistence type="predicted"/>
<dbReference type="AlphaFoldDB" id="A0A067J933"/>
<dbReference type="Proteomes" id="UP000027138">
    <property type="component" value="Unassembled WGS sequence"/>
</dbReference>
<evidence type="ECO:0000313" key="2">
    <source>
        <dbReference type="Proteomes" id="UP000027138"/>
    </source>
</evidence>
<name>A0A067J933_JATCU</name>
<dbReference type="EMBL" id="KK916599">
    <property type="protein sequence ID" value="KDP20252.1"/>
    <property type="molecule type" value="Genomic_DNA"/>
</dbReference>
<gene>
    <name evidence="1" type="ORF">JCGZ_08863</name>
</gene>
<organism evidence="1 2">
    <name type="scientific">Jatropha curcas</name>
    <name type="common">Barbados nut</name>
    <dbReference type="NCBI Taxonomy" id="180498"/>
    <lineage>
        <taxon>Eukaryota</taxon>
        <taxon>Viridiplantae</taxon>
        <taxon>Streptophyta</taxon>
        <taxon>Embryophyta</taxon>
        <taxon>Tracheophyta</taxon>
        <taxon>Spermatophyta</taxon>
        <taxon>Magnoliopsida</taxon>
        <taxon>eudicotyledons</taxon>
        <taxon>Gunneridae</taxon>
        <taxon>Pentapetalae</taxon>
        <taxon>rosids</taxon>
        <taxon>fabids</taxon>
        <taxon>Malpighiales</taxon>
        <taxon>Euphorbiaceae</taxon>
        <taxon>Crotonoideae</taxon>
        <taxon>Jatropheae</taxon>
        <taxon>Jatropha</taxon>
    </lineage>
</organism>